<dbReference type="Gene3D" id="2.10.50.10">
    <property type="entry name" value="Tumor Necrosis Factor Receptor, subunit A, domain 2"/>
    <property type="match status" value="1"/>
</dbReference>
<keyword evidence="3" id="KW-1185">Reference proteome</keyword>
<dbReference type="SMART" id="SM01411">
    <property type="entry name" value="Ephrin_rec_like"/>
    <property type="match status" value="1"/>
</dbReference>
<proteinExistence type="predicted"/>
<accession>A0AAD9JVJ8</accession>
<evidence type="ECO:0000259" key="1">
    <source>
        <dbReference type="Pfam" id="PF07699"/>
    </source>
</evidence>
<feature type="domain" description="Tyrosine-protein kinase ephrin type A/B receptor-like" evidence="1">
    <location>
        <begin position="20"/>
        <end position="68"/>
    </location>
</feature>
<evidence type="ECO:0000313" key="2">
    <source>
        <dbReference type="EMBL" id="KAK2159045.1"/>
    </source>
</evidence>
<dbReference type="Pfam" id="PF07699">
    <property type="entry name" value="Ephrin_rec_like"/>
    <property type="match status" value="1"/>
</dbReference>
<dbReference type="InterPro" id="IPR011641">
    <property type="entry name" value="Tyr-kin_ephrin_A/B_rcpt-like"/>
</dbReference>
<name>A0AAD9JVJ8_RIDPI</name>
<organism evidence="2 3">
    <name type="scientific">Ridgeia piscesae</name>
    <name type="common">Tubeworm</name>
    <dbReference type="NCBI Taxonomy" id="27915"/>
    <lineage>
        <taxon>Eukaryota</taxon>
        <taxon>Metazoa</taxon>
        <taxon>Spiralia</taxon>
        <taxon>Lophotrochozoa</taxon>
        <taxon>Annelida</taxon>
        <taxon>Polychaeta</taxon>
        <taxon>Sedentaria</taxon>
        <taxon>Canalipalpata</taxon>
        <taxon>Sabellida</taxon>
        <taxon>Siboglinidae</taxon>
        <taxon>Ridgeia</taxon>
    </lineage>
</organism>
<evidence type="ECO:0000313" key="3">
    <source>
        <dbReference type="Proteomes" id="UP001209878"/>
    </source>
</evidence>
<protein>
    <recommendedName>
        <fullName evidence="1">Tyrosine-protein kinase ephrin type A/B receptor-like domain-containing protein</fullName>
    </recommendedName>
</protein>
<dbReference type="EMBL" id="JAODUO010001750">
    <property type="protein sequence ID" value="KAK2159045.1"/>
    <property type="molecule type" value="Genomic_DNA"/>
</dbReference>
<gene>
    <name evidence="2" type="ORF">NP493_1752g00002</name>
</gene>
<reference evidence="2" key="1">
    <citation type="journal article" date="2023" name="Mol. Biol. Evol.">
        <title>Third-Generation Sequencing Reveals the Adaptive Role of the Epigenome in Three Deep-Sea Polychaetes.</title>
        <authorList>
            <person name="Perez M."/>
            <person name="Aroh O."/>
            <person name="Sun Y."/>
            <person name="Lan Y."/>
            <person name="Juniper S.K."/>
            <person name="Young C.R."/>
            <person name="Angers B."/>
            <person name="Qian P.Y."/>
        </authorList>
    </citation>
    <scope>NUCLEOTIDE SEQUENCE</scope>
    <source>
        <strain evidence="2">R07B-5</strain>
    </source>
</reference>
<sequence>MTDGDGHAKESDCVADCREGTKFSDASQQSCTDCPRGWYQDELWQDQCKKCPGTKTTPSNHSTSLADCKRTCNISMVNITGLDASFSNHVHSHQIVR</sequence>
<dbReference type="Proteomes" id="UP001209878">
    <property type="component" value="Unassembled WGS sequence"/>
</dbReference>
<comment type="caution">
    <text evidence="2">The sequence shown here is derived from an EMBL/GenBank/DDBJ whole genome shotgun (WGS) entry which is preliminary data.</text>
</comment>
<dbReference type="AlphaFoldDB" id="A0AAD9JVJ8"/>